<dbReference type="AlphaFoldDB" id="A0A1M6PZS4"/>
<proteinExistence type="predicted"/>
<sequence>MKTVLLILLTLALAVAVGLIVASRAEISRYREMSRM</sequence>
<dbReference type="Proteomes" id="UP000184363">
    <property type="component" value="Unassembled WGS sequence"/>
</dbReference>
<reference evidence="1 2" key="1">
    <citation type="submission" date="2016-11" db="EMBL/GenBank/DDBJ databases">
        <authorList>
            <person name="Jaros S."/>
            <person name="Januszkiewicz K."/>
            <person name="Wedrychowicz H."/>
        </authorList>
    </citation>
    <scope>NUCLEOTIDE SEQUENCE [LARGE SCALE GENOMIC DNA]</scope>
    <source>
        <strain evidence="1 2">DSM 43832</strain>
    </source>
</reference>
<name>A0A1M6PZS4_PSETH</name>
<keyword evidence="2" id="KW-1185">Reference proteome</keyword>
<gene>
    <name evidence="1" type="ORF">SAMN05443637_1039</name>
</gene>
<evidence type="ECO:0000313" key="2">
    <source>
        <dbReference type="Proteomes" id="UP000184363"/>
    </source>
</evidence>
<evidence type="ECO:0000313" key="1">
    <source>
        <dbReference type="EMBL" id="SHK13495.1"/>
    </source>
</evidence>
<dbReference type="EMBL" id="FRAP01000003">
    <property type="protein sequence ID" value="SHK13495.1"/>
    <property type="molecule type" value="Genomic_DNA"/>
</dbReference>
<organism evidence="1 2">
    <name type="scientific">Pseudonocardia thermophila</name>
    <dbReference type="NCBI Taxonomy" id="1848"/>
    <lineage>
        <taxon>Bacteria</taxon>
        <taxon>Bacillati</taxon>
        <taxon>Actinomycetota</taxon>
        <taxon>Actinomycetes</taxon>
        <taxon>Pseudonocardiales</taxon>
        <taxon>Pseudonocardiaceae</taxon>
        <taxon>Pseudonocardia</taxon>
    </lineage>
</organism>
<protein>
    <submittedName>
        <fullName evidence="1">Uncharacterized protein</fullName>
    </submittedName>
</protein>
<accession>A0A1M6PZS4</accession>